<gene>
    <name evidence="1" type="ORF">LEP1GSC043_1243</name>
</gene>
<reference evidence="1 2" key="1">
    <citation type="submission" date="2013-02" db="EMBL/GenBank/DDBJ databases">
        <authorList>
            <person name="Harkins D.M."/>
            <person name="Durkin A.S."/>
            <person name="Brinkac L.M."/>
            <person name="Haft D.H."/>
            <person name="Selengut J.D."/>
            <person name="Sanka R."/>
            <person name="DePew J."/>
            <person name="Purushe J."/>
            <person name="Haake D.A."/>
            <person name="Matsunaga J."/>
            <person name="Vinetz J.M."/>
            <person name="Sutton G.G."/>
            <person name="Nierman W.C."/>
            <person name="Fouts D.E."/>
        </authorList>
    </citation>
    <scope>NUCLEOTIDE SEQUENCE [LARGE SCALE GENOMIC DNA]</scope>
    <source>
        <strain evidence="1 2">Ecochallenge</strain>
    </source>
</reference>
<evidence type="ECO:0000313" key="1">
    <source>
        <dbReference type="EMBL" id="EMY14467.1"/>
    </source>
</evidence>
<proteinExistence type="predicted"/>
<protein>
    <recommendedName>
        <fullName evidence="3">C-di-GMP phosphodiesterase</fullName>
    </recommendedName>
</protein>
<dbReference type="Gene3D" id="1.10.3210.10">
    <property type="entry name" value="Hypothetical protein af1432"/>
    <property type="match status" value="1"/>
</dbReference>
<name>N1U649_9LEPT</name>
<evidence type="ECO:0000313" key="2">
    <source>
        <dbReference type="Proteomes" id="UP000012249"/>
    </source>
</evidence>
<dbReference type="EMBL" id="AHMI02000158">
    <property type="protein sequence ID" value="EMY14467.1"/>
    <property type="molecule type" value="Genomic_DNA"/>
</dbReference>
<organism evidence="1 2">
    <name type="scientific">Leptospira weilii str. Ecochallenge</name>
    <dbReference type="NCBI Taxonomy" id="1049986"/>
    <lineage>
        <taxon>Bacteria</taxon>
        <taxon>Pseudomonadati</taxon>
        <taxon>Spirochaetota</taxon>
        <taxon>Spirochaetia</taxon>
        <taxon>Leptospirales</taxon>
        <taxon>Leptospiraceae</taxon>
        <taxon>Leptospira</taxon>
    </lineage>
</organism>
<dbReference type="Proteomes" id="UP000012249">
    <property type="component" value="Unassembled WGS sequence"/>
</dbReference>
<sequence length="505" mass="57828">MELKVFDKMNSNMNHSSHSVNKELLEKFEFNSDVIKSFISQSEVPVDFYNKNGQILIHKKSDASEEDVTRLQKFESQGIYFLISEKDKFIKPKNPDAVHGREVSFTKLVNPDLTIALAKEASDLLEELKHFPLTNNHIRLVQKGIDNILADFKASSDMELGLVNVIEVMGQAGVRAASEMMTKRTVIAMAMKLRGMKALSKNDNEIQKTKQLNVMLASFMVDIGKSRMKLPNHIDLRPEEFDYIKNHPIISYLMIANLSGVNSEVKSAVLNSHRTFRGEGLNNNYPSTNMIIRKLTEYLQKYKDDKSKQILVEDIQKQIHHILGNIYTDEDPGIISISGEFASLSSNQEWRPAYDAVVSMKLILNNSFFSYNEKIVRDFFDLMSLSLCGNRSVLNPGDYVIVVSMDSQKKVHFETCVIKEIFRHQTRPILERIGTIRPVITSKGKIKIQGYDPHSFRQDKRKAIFDLNNSMDPRRVIYIIDPELEPNLYEKVDQNFRGTIPRSVA</sequence>
<accession>N1U649</accession>
<comment type="caution">
    <text evidence="1">The sequence shown here is derived from an EMBL/GenBank/DDBJ whole genome shotgun (WGS) entry which is preliminary data.</text>
</comment>
<dbReference type="PANTHER" id="PTHR43155">
    <property type="entry name" value="CYCLIC DI-GMP PHOSPHODIESTERASE PA4108-RELATED"/>
    <property type="match status" value="1"/>
</dbReference>
<dbReference type="AlphaFoldDB" id="N1U649"/>
<dbReference type="PANTHER" id="PTHR43155:SF2">
    <property type="entry name" value="CYCLIC DI-GMP PHOSPHODIESTERASE PA4108"/>
    <property type="match status" value="1"/>
</dbReference>
<evidence type="ECO:0008006" key="3">
    <source>
        <dbReference type="Google" id="ProtNLM"/>
    </source>
</evidence>